<keyword evidence="10" id="KW-1185">Reference proteome</keyword>
<dbReference type="EMBL" id="CAJPVJ010001414">
    <property type="protein sequence ID" value="CAG2164672.1"/>
    <property type="molecule type" value="Genomic_DNA"/>
</dbReference>
<feature type="region of interest" description="Disordered" evidence="7">
    <location>
        <begin position="1"/>
        <end position="35"/>
    </location>
</feature>
<dbReference type="PROSITE" id="PS00280">
    <property type="entry name" value="BPTI_KUNITZ_1"/>
    <property type="match status" value="1"/>
</dbReference>
<evidence type="ECO:0000256" key="6">
    <source>
        <dbReference type="ARBA" id="ARBA00023157"/>
    </source>
</evidence>
<keyword evidence="5" id="KW-0722">Serine protease inhibitor</keyword>
<evidence type="ECO:0000256" key="1">
    <source>
        <dbReference type="ARBA" id="ARBA00004613"/>
    </source>
</evidence>
<keyword evidence="4" id="KW-0677">Repeat</keyword>
<dbReference type="GO" id="GO:0004867">
    <property type="term" value="F:serine-type endopeptidase inhibitor activity"/>
    <property type="evidence" value="ECO:0007669"/>
    <property type="project" value="UniProtKB-KW"/>
</dbReference>
<dbReference type="InterPro" id="IPR050098">
    <property type="entry name" value="TFPI/VKTCI-like"/>
</dbReference>
<dbReference type="SMART" id="SM00131">
    <property type="entry name" value="KU"/>
    <property type="match status" value="1"/>
</dbReference>
<evidence type="ECO:0000256" key="2">
    <source>
        <dbReference type="ARBA" id="ARBA00022525"/>
    </source>
</evidence>
<evidence type="ECO:0000256" key="3">
    <source>
        <dbReference type="ARBA" id="ARBA00022690"/>
    </source>
</evidence>
<protein>
    <recommendedName>
        <fullName evidence="8">BPTI/Kunitz inhibitor domain-containing protein</fullName>
    </recommendedName>
</protein>
<gene>
    <name evidence="9" type="ORF">ONB1V03_LOCUS4222</name>
</gene>
<dbReference type="EMBL" id="OC916239">
    <property type="protein sequence ID" value="CAD7643609.1"/>
    <property type="molecule type" value="Genomic_DNA"/>
</dbReference>
<keyword evidence="6" id="KW-1015">Disulfide bond</keyword>
<dbReference type="PRINTS" id="PR00759">
    <property type="entry name" value="BASICPTASE"/>
</dbReference>
<reference evidence="9" key="1">
    <citation type="submission" date="2020-11" db="EMBL/GenBank/DDBJ databases">
        <authorList>
            <person name="Tran Van P."/>
        </authorList>
    </citation>
    <scope>NUCLEOTIDE SEQUENCE</scope>
</reference>
<dbReference type="CDD" id="cd00109">
    <property type="entry name" value="Kunitz-type"/>
    <property type="match status" value="1"/>
</dbReference>
<proteinExistence type="predicted"/>
<dbReference type="PROSITE" id="PS50279">
    <property type="entry name" value="BPTI_KUNITZ_2"/>
    <property type="match status" value="1"/>
</dbReference>
<name>A0A7R9QG33_9ACAR</name>
<dbReference type="GO" id="GO:0005576">
    <property type="term" value="C:extracellular region"/>
    <property type="evidence" value="ECO:0007669"/>
    <property type="project" value="UniProtKB-SubCell"/>
</dbReference>
<dbReference type="SUPFAM" id="SSF57362">
    <property type="entry name" value="BPTI-like"/>
    <property type="match status" value="1"/>
</dbReference>
<evidence type="ECO:0000256" key="4">
    <source>
        <dbReference type="ARBA" id="ARBA00022737"/>
    </source>
</evidence>
<evidence type="ECO:0000256" key="7">
    <source>
        <dbReference type="SAM" id="MobiDB-lite"/>
    </source>
</evidence>
<accession>A0A7R9QG33</accession>
<feature type="non-terminal residue" evidence="9">
    <location>
        <position position="1"/>
    </location>
</feature>
<evidence type="ECO:0000259" key="8">
    <source>
        <dbReference type="PROSITE" id="PS50279"/>
    </source>
</evidence>
<dbReference type="InterPro" id="IPR036880">
    <property type="entry name" value="Kunitz_BPTI_sf"/>
</dbReference>
<dbReference type="Pfam" id="PF00014">
    <property type="entry name" value="Kunitz_BPTI"/>
    <property type="match status" value="1"/>
</dbReference>
<evidence type="ECO:0000313" key="9">
    <source>
        <dbReference type="EMBL" id="CAD7643609.1"/>
    </source>
</evidence>
<dbReference type="AlphaFoldDB" id="A0A7R9QG33"/>
<comment type="subcellular location">
    <subcellularLocation>
        <location evidence="1">Secreted</location>
    </subcellularLocation>
</comment>
<evidence type="ECO:0000256" key="5">
    <source>
        <dbReference type="ARBA" id="ARBA00022900"/>
    </source>
</evidence>
<feature type="domain" description="BPTI/Kunitz inhibitor" evidence="8">
    <location>
        <begin position="88"/>
        <end position="138"/>
    </location>
</feature>
<dbReference type="Gene3D" id="4.10.410.10">
    <property type="entry name" value="Pancreatic trypsin inhibitor Kunitz domain"/>
    <property type="match status" value="1"/>
</dbReference>
<dbReference type="Proteomes" id="UP000728032">
    <property type="component" value="Unassembled WGS sequence"/>
</dbReference>
<keyword evidence="2" id="KW-0964">Secreted</keyword>
<dbReference type="OrthoDB" id="4473401at2759"/>
<dbReference type="PANTHER" id="PTHR10083">
    <property type="entry name" value="KUNITZ-TYPE PROTEASE INHIBITOR-RELATED"/>
    <property type="match status" value="1"/>
</dbReference>
<keyword evidence="3" id="KW-0646">Protease inhibitor</keyword>
<dbReference type="FunFam" id="4.10.410.10:FF:000020">
    <property type="entry name" value="Collagen, type VI, alpha 3"/>
    <property type="match status" value="1"/>
</dbReference>
<organism evidence="9">
    <name type="scientific">Oppiella nova</name>
    <dbReference type="NCBI Taxonomy" id="334625"/>
    <lineage>
        <taxon>Eukaryota</taxon>
        <taxon>Metazoa</taxon>
        <taxon>Ecdysozoa</taxon>
        <taxon>Arthropoda</taxon>
        <taxon>Chelicerata</taxon>
        <taxon>Arachnida</taxon>
        <taxon>Acari</taxon>
        <taxon>Acariformes</taxon>
        <taxon>Sarcoptiformes</taxon>
        <taxon>Oribatida</taxon>
        <taxon>Brachypylina</taxon>
        <taxon>Oppioidea</taxon>
        <taxon>Oppiidae</taxon>
        <taxon>Oppiella</taxon>
    </lineage>
</organism>
<evidence type="ECO:0000313" key="10">
    <source>
        <dbReference type="Proteomes" id="UP000728032"/>
    </source>
</evidence>
<sequence>RSFDINESNENELERDAPIPVISTDQKDAPIPVMPTDQKVYTEPSAAPIDGEPVVIPPDGMMFFSSIESLMDQKKVVDNKGPLTKADCSLPPEEGLCRALFPKWHYSPSDKTCKSFDYGGCGGNRNKFETIEECLDACSQL</sequence>
<dbReference type="InterPro" id="IPR020901">
    <property type="entry name" value="Prtase_inh_Kunz-CS"/>
</dbReference>
<dbReference type="InterPro" id="IPR002223">
    <property type="entry name" value="Kunitz_BPTI"/>
</dbReference>